<feature type="region of interest" description="Disordered" evidence="1">
    <location>
        <begin position="172"/>
        <end position="193"/>
    </location>
</feature>
<dbReference type="AlphaFoldDB" id="A0A8T0DYC7"/>
<protein>
    <recommendedName>
        <fullName evidence="4">WAP domain-containing protein</fullName>
    </recommendedName>
</protein>
<keyword evidence="3" id="KW-1185">Reference proteome</keyword>
<feature type="region of interest" description="Disordered" evidence="1">
    <location>
        <begin position="80"/>
        <end position="102"/>
    </location>
</feature>
<sequence length="328" mass="36414">MPTQMRSECGRLSPGFLYYDETGDSPSGWSCLTGCRILDAALKQRSGECPLQGGPAIHRLPGLFSKDHLDLWSRNSADQKLKQSLPTGADVTSRAQSDPRWHSGPAHLITQAETGDSPSGWSCLTGCRILDAALKQRSGECPLQGGPAIHRLPGLFSKDHLDLWSRNSADQKLKQSLPTGADVTSRAQSDPRWHSGPAHLITQAEVNRCTVDAECPNRRDKCCQSQCKNAVFREDILPPVPTVRILESKAPVSFLLSWEHGLPLLDSETNITSPVHNNLTEPVVYVLQVKTYFGPEFDSRLASNWKTLIMVSIFGWYFENRRAHLQLY</sequence>
<reference evidence="2 3" key="1">
    <citation type="submission" date="2019-07" db="EMBL/GenBank/DDBJ databases">
        <title>Annotation for the trematode Paragonimus westermani.</title>
        <authorList>
            <person name="Choi Y.-J."/>
        </authorList>
    </citation>
    <scope>NUCLEOTIDE SEQUENCE [LARGE SCALE GENOMIC DNA]</scope>
    <source>
        <strain evidence="2">180907_Pwestermani</strain>
    </source>
</reference>
<name>A0A8T0DYC7_9TREM</name>
<proteinExistence type="predicted"/>
<dbReference type="Proteomes" id="UP000699462">
    <property type="component" value="Unassembled WGS sequence"/>
</dbReference>
<dbReference type="EMBL" id="JTDF01000147">
    <property type="protein sequence ID" value="KAF8572172.1"/>
    <property type="molecule type" value="Genomic_DNA"/>
</dbReference>
<comment type="caution">
    <text evidence="2">The sequence shown here is derived from an EMBL/GenBank/DDBJ whole genome shotgun (WGS) entry which is preliminary data.</text>
</comment>
<accession>A0A8T0DYC7</accession>
<evidence type="ECO:0000313" key="2">
    <source>
        <dbReference type="EMBL" id="KAF8572172.1"/>
    </source>
</evidence>
<evidence type="ECO:0000313" key="3">
    <source>
        <dbReference type="Proteomes" id="UP000699462"/>
    </source>
</evidence>
<dbReference type="OrthoDB" id="9985779at2759"/>
<organism evidence="2 3">
    <name type="scientific">Paragonimus westermani</name>
    <dbReference type="NCBI Taxonomy" id="34504"/>
    <lineage>
        <taxon>Eukaryota</taxon>
        <taxon>Metazoa</taxon>
        <taxon>Spiralia</taxon>
        <taxon>Lophotrochozoa</taxon>
        <taxon>Platyhelminthes</taxon>
        <taxon>Trematoda</taxon>
        <taxon>Digenea</taxon>
        <taxon>Plagiorchiida</taxon>
        <taxon>Troglotremata</taxon>
        <taxon>Troglotrematidae</taxon>
        <taxon>Paragonimus</taxon>
    </lineage>
</organism>
<evidence type="ECO:0008006" key="4">
    <source>
        <dbReference type="Google" id="ProtNLM"/>
    </source>
</evidence>
<evidence type="ECO:0000256" key="1">
    <source>
        <dbReference type="SAM" id="MobiDB-lite"/>
    </source>
</evidence>
<gene>
    <name evidence="2" type="ORF">P879_04058</name>
</gene>